<dbReference type="AlphaFoldDB" id="A0A6L2LZ86"/>
<feature type="region of interest" description="Disordered" evidence="1">
    <location>
        <begin position="55"/>
        <end position="82"/>
    </location>
</feature>
<accession>A0A6L2LZ86</accession>
<evidence type="ECO:0000256" key="1">
    <source>
        <dbReference type="SAM" id="MobiDB-lite"/>
    </source>
</evidence>
<protein>
    <submittedName>
        <fullName evidence="2">Uncharacterized protein</fullName>
    </submittedName>
</protein>
<gene>
    <name evidence="2" type="ORF">Tci_039061</name>
</gene>
<proteinExistence type="predicted"/>
<feature type="non-terminal residue" evidence="2">
    <location>
        <position position="1"/>
    </location>
</feature>
<sequence length="82" mass="9519">SSCISPSSKYFLQDLQLTELASRIRDPCDKETCLCRHKDKVLVADSQFRRVGSCNSNKEEEMEESFIRQQSTDHDMRSSKEE</sequence>
<feature type="compositionally biased region" description="Basic and acidic residues" evidence="1">
    <location>
        <begin position="71"/>
        <end position="82"/>
    </location>
</feature>
<comment type="caution">
    <text evidence="2">The sequence shown here is derived from an EMBL/GenBank/DDBJ whole genome shotgun (WGS) entry which is preliminary data.</text>
</comment>
<name>A0A6L2LZ86_TANCI</name>
<evidence type="ECO:0000313" key="2">
    <source>
        <dbReference type="EMBL" id="GEU67083.1"/>
    </source>
</evidence>
<dbReference type="EMBL" id="BKCJ010005498">
    <property type="protein sequence ID" value="GEU67083.1"/>
    <property type="molecule type" value="Genomic_DNA"/>
</dbReference>
<organism evidence="2">
    <name type="scientific">Tanacetum cinerariifolium</name>
    <name type="common">Dalmatian daisy</name>
    <name type="synonym">Chrysanthemum cinerariifolium</name>
    <dbReference type="NCBI Taxonomy" id="118510"/>
    <lineage>
        <taxon>Eukaryota</taxon>
        <taxon>Viridiplantae</taxon>
        <taxon>Streptophyta</taxon>
        <taxon>Embryophyta</taxon>
        <taxon>Tracheophyta</taxon>
        <taxon>Spermatophyta</taxon>
        <taxon>Magnoliopsida</taxon>
        <taxon>eudicotyledons</taxon>
        <taxon>Gunneridae</taxon>
        <taxon>Pentapetalae</taxon>
        <taxon>asterids</taxon>
        <taxon>campanulids</taxon>
        <taxon>Asterales</taxon>
        <taxon>Asteraceae</taxon>
        <taxon>Asteroideae</taxon>
        <taxon>Anthemideae</taxon>
        <taxon>Anthemidinae</taxon>
        <taxon>Tanacetum</taxon>
    </lineage>
</organism>
<reference evidence="2" key="1">
    <citation type="journal article" date="2019" name="Sci. Rep.">
        <title>Draft genome of Tanacetum cinerariifolium, the natural source of mosquito coil.</title>
        <authorList>
            <person name="Yamashiro T."/>
            <person name="Shiraishi A."/>
            <person name="Satake H."/>
            <person name="Nakayama K."/>
        </authorList>
    </citation>
    <scope>NUCLEOTIDE SEQUENCE</scope>
</reference>